<dbReference type="HAMAP" id="MF_00386">
    <property type="entry name" value="UPF0161_YidD"/>
    <property type="match status" value="1"/>
</dbReference>
<dbReference type="Pfam" id="PF01809">
    <property type="entry name" value="YidD"/>
    <property type="match status" value="1"/>
</dbReference>
<dbReference type="RefSeq" id="WP_121908712.1">
    <property type="nucleotide sequence ID" value="NZ_REFC01000015.1"/>
</dbReference>
<dbReference type="SMART" id="SM01234">
    <property type="entry name" value="Haemolytic"/>
    <property type="match status" value="1"/>
</dbReference>
<dbReference type="PANTHER" id="PTHR33383">
    <property type="entry name" value="MEMBRANE PROTEIN INSERTION EFFICIENCY FACTOR-RELATED"/>
    <property type="match status" value="1"/>
</dbReference>
<proteinExistence type="inferred from homology"/>
<reference evidence="2 3" key="1">
    <citation type="submission" date="2018-10" db="EMBL/GenBank/DDBJ databases">
        <title>Genomic Encyclopedia of Archaeal and Bacterial Type Strains, Phase II (KMG-II): from individual species to whole genera.</title>
        <authorList>
            <person name="Goeker M."/>
        </authorList>
    </citation>
    <scope>NUCLEOTIDE SEQUENCE [LARGE SCALE GENOMIC DNA]</scope>
    <source>
        <strain evidence="2 3">DSM 23424</strain>
    </source>
</reference>
<comment type="caution">
    <text evidence="2">The sequence shown here is derived from an EMBL/GenBank/DDBJ whole genome shotgun (WGS) entry which is preliminary data.</text>
</comment>
<dbReference type="OrthoDB" id="9801753at2"/>
<dbReference type="AlphaFoldDB" id="A0A3L9YCD9"/>
<protein>
    <recommendedName>
        <fullName evidence="1">Putative membrane protein insertion efficiency factor</fullName>
    </recommendedName>
</protein>
<keyword evidence="1" id="KW-1003">Cell membrane</keyword>
<evidence type="ECO:0000256" key="1">
    <source>
        <dbReference type="HAMAP-Rule" id="MF_00386"/>
    </source>
</evidence>
<dbReference type="Proteomes" id="UP000271339">
    <property type="component" value="Unassembled WGS sequence"/>
</dbReference>
<name>A0A3L9YCD9_9FLAO</name>
<comment type="similarity">
    <text evidence="1">Belongs to the UPF0161 family.</text>
</comment>
<dbReference type="PANTHER" id="PTHR33383:SF1">
    <property type="entry name" value="MEMBRANE PROTEIN INSERTION EFFICIENCY FACTOR-RELATED"/>
    <property type="match status" value="1"/>
</dbReference>
<gene>
    <name evidence="2" type="ORF">BXY75_2901</name>
</gene>
<comment type="subcellular location">
    <subcellularLocation>
        <location evidence="1">Cell membrane</location>
        <topology evidence="1">Peripheral membrane protein</topology>
        <orientation evidence="1">Cytoplasmic side</orientation>
    </subcellularLocation>
</comment>
<keyword evidence="1" id="KW-0472">Membrane</keyword>
<keyword evidence="3" id="KW-1185">Reference proteome</keyword>
<dbReference type="GO" id="GO:0005886">
    <property type="term" value="C:plasma membrane"/>
    <property type="evidence" value="ECO:0007669"/>
    <property type="project" value="UniProtKB-SubCell"/>
</dbReference>
<accession>A0A3L9YCD9</accession>
<evidence type="ECO:0000313" key="3">
    <source>
        <dbReference type="Proteomes" id="UP000271339"/>
    </source>
</evidence>
<evidence type="ECO:0000313" key="2">
    <source>
        <dbReference type="EMBL" id="RMA57020.1"/>
    </source>
</evidence>
<dbReference type="NCBIfam" id="TIGR00278">
    <property type="entry name" value="membrane protein insertion efficiency factor YidD"/>
    <property type="match status" value="1"/>
</dbReference>
<dbReference type="EMBL" id="REFC01000015">
    <property type="protein sequence ID" value="RMA57020.1"/>
    <property type="molecule type" value="Genomic_DNA"/>
</dbReference>
<comment type="function">
    <text evidence="1">Could be involved in insertion of integral membrane proteins into the membrane.</text>
</comment>
<sequence>MKKVLIYPFVLLIRGYQLLISPLFPSTCRYDPTCSNYTLKALEVHGLLRGSWLAIKRIGSCHPWGGKGYDPVPPPIKKKG</sequence>
<dbReference type="InterPro" id="IPR002696">
    <property type="entry name" value="Membr_insert_effic_factor_YidD"/>
</dbReference>
<organism evidence="2 3">
    <name type="scientific">Ulvibacter antarcticus</name>
    <dbReference type="NCBI Taxonomy" id="442714"/>
    <lineage>
        <taxon>Bacteria</taxon>
        <taxon>Pseudomonadati</taxon>
        <taxon>Bacteroidota</taxon>
        <taxon>Flavobacteriia</taxon>
        <taxon>Flavobacteriales</taxon>
        <taxon>Flavobacteriaceae</taxon>
        <taxon>Ulvibacter</taxon>
    </lineage>
</organism>